<proteinExistence type="predicted"/>
<dbReference type="Gene3D" id="1.25.10.10">
    <property type="entry name" value="Leucine-rich Repeat Variant"/>
    <property type="match status" value="1"/>
</dbReference>
<dbReference type="AlphaFoldDB" id="A0A7S4I2R8"/>
<name>A0A7S4I2R8_9EUKA</name>
<organism evidence="1">
    <name type="scientific">Prymnesium polylepis</name>
    <dbReference type="NCBI Taxonomy" id="72548"/>
    <lineage>
        <taxon>Eukaryota</taxon>
        <taxon>Haptista</taxon>
        <taxon>Haptophyta</taxon>
        <taxon>Prymnesiophyceae</taxon>
        <taxon>Prymnesiales</taxon>
        <taxon>Prymnesiaceae</taxon>
        <taxon>Prymnesium</taxon>
    </lineage>
</organism>
<reference evidence="1" key="1">
    <citation type="submission" date="2021-01" db="EMBL/GenBank/DDBJ databases">
        <authorList>
            <person name="Corre E."/>
            <person name="Pelletier E."/>
            <person name="Niang G."/>
            <person name="Scheremetjew M."/>
            <person name="Finn R."/>
            <person name="Kale V."/>
            <person name="Holt S."/>
            <person name="Cochrane G."/>
            <person name="Meng A."/>
            <person name="Brown T."/>
            <person name="Cohen L."/>
        </authorList>
    </citation>
    <scope>NUCLEOTIDE SEQUENCE</scope>
    <source>
        <strain evidence="1">UIO037</strain>
    </source>
</reference>
<gene>
    <name evidence="1" type="ORF">CPOL0286_LOCUS7901</name>
</gene>
<dbReference type="InterPro" id="IPR011989">
    <property type="entry name" value="ARM-like"/>
</dbReference>
<sequence length="583" mass="61094">MSGCECGGTFFASHQALVDKADGGHKGSQRFCKALGEHTRKCHTKAARQAPAEDVAAPAAAQMAAAPAAPLAPAEPPAAGADAVRAALAASGLGEYAEKLVVEHGYNNLNTLQALTEAERREAASLVAMKPGHVATFMRPLMPVATVPAQAPAAAKCKAPAAAAAAAESEEEEAMVVVQRIRAASTGEAAREAVEGLSKMCRALSNTCKGDDAAAAERRQRAMNAGAIEELVAALALRGRVSHKCAGYYPYDEALLALKAICTGTDADANARRQRTLDAGVIEAAVSAILGELTDEYLTRHSDPDDPDDIHLDYNFFVEAEFFCGMLESVCASNDAVAVARFCVGEVVKMMAAQPLVALLQRFAIRGLLLRFAIRALGLPGAGVRKALESGAHKEAVVDAGAVERMLAATVAHAEDKAVLRSVGITLRSLATAGDVSEGAHARVLEALVEKGVIERAVVVLRSHVLLDEPEDEWCGDEWLDLLSSVAERGDAHGRQHAVAALVALRDDAALVKAVDEVLKELAPKGAEEDRYTCYLDECEPRTCAGACKAVKSSGAFARAEWAKGNAAVCAQCAPAWEAFRGM</sequence>
<dbReference type="EMBL" id="HBKO01017310">
    <property type="protein sequence ID" value="CAE2216779.1"/>
    <property type="molecule type" value="Transcribed_RNA"/>
</dbReference>
<evidence type="ECO:0000313" key="1">
    <source>
        <dbReference type="EMBL" id="CAE2216779.1"/>
    </source>
</evidence>
<protein>
    <submittedName>
        <fullName evidence="1">Uncharacterized protein</fullName>
    </submittedName>
</protein>
<accession>A0A7S4I2R8</accession>